<sequence>MTLTKRITGNTNIITDKLDRLKQEDFGRVLVPKFDYKVVNNDIILEVEYIKGYAMGSASVYRKIILDDVVNRDNDWTFDDYDFSNFVIARFHKGIYAVDLLSYRYWPDKIQRQSAWAKARQDNCLTIKSILHHEFFPPQRS</sequence>
<accession>A0A345AYC1</accession>
<organism evidence="1">
    <name type="scientific">Synechococcus T7-like phage S-TIP37</name>
    <dbReference type="NCBI Taxonomy" id="1332145"/>
    <lineage>
        <taxon>Viruses</taxon>
        <taxon>Duplodnaviria</taxon>
        <taxon>Heunggongvirae</taxon>
        <taxon>Uroviricota</taxon>
        <taxon>Caudoviricetes</taxon>
        <taxon>Autographivirales</taxon>
        <taxon>Sechaudvirinae</taxon>
        <taxon>Igirivirus</taxon>
        <taxon>Igirivirus STIP37</taxon>
    </lineage>
</organism>
<dbReference type="Proteomes" id="UP000255828">
    <property type="component" value="Segment"/>
</dbReference>
<evidence type="ECO:0000313" key="2">
    <source>
        <dbReference type="Proteomes" id="UP000255828"/>
    </source>
</evidence>
<reference evidence="1" key="1">
    <citation type="submission" date="2018-06" db="EMBL/GenBank/DDBJ databases">
        <authorList>
            <person name="Zhirakovskaya E."/>
        </authorList>
    </citation>
    <scope>NUCLEOTIDE SEQUENCE [LARGE SCALE GENOMIC DNA]</scope>
</reference>
<proteinExistence type="predicted"/>
<evidence type="ECO:0000313" key="1">
    <source>
        <dbReference type="EMBL" id="AXF42101.1"/>
    </source>
</evidence>
<keyword evidence="2" id="KW-1185">Reference proteome</keyword>
<dbReference type="EMBL" id="MH540083">
    <property type="protein sequence ID" value="AXF42101.1"/>
    <property type="molecule type" value="Genomic_DNA"/>
</dbReference>
<name>A0A345AYC1_9CAUD</name>
<protein>
    <submittedName>
        <fullName evidence="1">Uncharacterized protein</fullName>
    </submittedName>
</protein>
<gene>
    <name evidence="1" type="ORF">STIP37_41</name>
</gene>